<dbReference type="PANTHER" id="PTHR11712:SF336">
    <property type="entry name" value="3-OXOACYL-[ACYL-CARRIER-PROTEIN] SYNTHASE, MITOCHONDRIAL"/>
    <property type="match status" value="1"/>
</dbReference>
<evidence type="ECO:0000313" key="7">
    <source>
        <dbReference type="EMBL" id="QGR08707.1"/>
    </source>
</evidence>
<dbReference type="EMBL" id="CP024636">
    <property type="protein sequence ID" value="QGR08707.1"/>
    <property type="molecule type" value="Genomic_DNA"/>
</dbReference>
<dbReference type="InterPro" id="IPR014030">
    <property type="entry name" value="Ketoacyl_synth_N"/>
</dbReference>
<dbReference type="PANTHER" id="PTHR11712">
    <property type="entry name" value="POLYKETIDE SYNTHASE-RELATED"/>
    <property type="match status" value="1"/>
</dbReference>
<dbReference type="GO" id="GO:0006633">
    <property type="term" value="P:fatty acid biosynthetic process"/>
    <property type="evidence" value="ECO:0007669"/>
    <property type="project" value="InterPro"/>
</dbReference>
<dbReference type="AlphaFoldDB" id="A0AAP9H8X5"/>
<sequence length="839" mass="90601">MKTNRKRVVITGMGILSSLADNIADFRQALLNKQCGVTDSLRFAQWFENARAAEILHAIDYSAIPGDILETQDNASLWAWKVSKDALTQAGLVNDQTHLDNTGLVIGVSSAGTEAFLPLFEQRMHDFSLKKAIYSGGFSSCCASVATLLGLKGGTELVATACTASPNAIGIAFDLIQNGKNKTMLAVGTEPIYLPTFAGFYALNVMHPESCSPFSGRSGMSIGEGAGAIVLEEYEHALARGATIYGEILSYATSCDAYHETGPDPRASGAVQVMNKALQNAGITADEIDYVNLHGTGTEANDRIETLAMKKVFPRIEQLPVSSTKSFLGHNIGAAGIVELIACLVTLPQGNLLPTLNFTAPRANCDLDYVPNEFREKDVTIFMKNNYAFGGNNCCMIVSTRAGTTPVTSYQAKRVAITGIGAVSAIGHSINEILEHCWTQEKAVKLSPVAFYDDTLAEARELLDVLHETGQFTAPHNEPNFKTFQVQNLEPRKHLRRFDARKATRAGTFALIALTEALNQAQRKIKRDGEALGLVMGMSRGPQETTYKYLQSLKPDPRKVRTSEFPGSLMNAITTFCGISEGIKGYTTTLANGQNAALGALAYGYEMVRQQLQAQVLVGGADEYFPSMSLYMDAVTEKIQMKSEACEYQIYGDNPQGFVPGEGACMLLLEDLDAALARHVGVQAEIIGYGKSNGNSYFDPQQIDEKADAMTLAIQQAFSDAGVSAGEIDLVCGTSNGAAESVKVELNAIERIFRHDKPQVPVVNYNAFFGFVESCAALLNLAVIVDCIKKQAVPAIPYTETFCDERINFVRTPLQQKIGLVLLVGANEGGNFTAFIIKG</sequence>
<dbReference type="Proteomes" id="UP001171299">
    <property type="component" value="Unassembled WGS sequence"/>
</dbReference>
<evidence type="ECO:0000256" key="3">
    <source>
        <dbReference type="ARBA" id="ARBA00022679"/>
    </source>
</evidence>
<evidence type="ECO:0000313" key="6">
    <source>
        <dbReference type="EMBL" id="MDO6406138.1"/>
    </source>
</evidence>
<feature type="domain" description="Ketosynthase family 3 (KS3)" evidence="5">
    <location>
        <begin position="412"/>
        <end position="839"/>
    </location>
</feature>
<dbReference type="Pfam" id="PF02801">
    <property type="entry name" value="Ketoacyl-synt_C"/>
    <property type="match status" value="2"/>
</dbReference>
<dbReference type="InterPro" id="IPR018201">
    <property type="entry name" value="Ketoacyl_synth_AS"/>
</dbReference>
<dbReference type="Gene3D" id="3.40.47.10">
    <property type="match status" value="3"/>
</dbReference>
<comment type="similarity">
    <text evidence="2 4">Belongs to the thiolase-like superfamily. Beta-ketoacyl-ACP synthases family.</text>
</comment>
<dbReference type="InterPro" id="IPR016039">
    <property type="entry name" value="Thiolase-like"/>
</dbReference>
<dbReference type="RefSeq" id="WP_208725528.1">
    <property type="nucleotide sequence ID" value="NZ_CP024636.1"/>
</dbReference>
<dbReference type="Proteomes" id="UP000424872">
    <property type="component" value="Chromosome"/>
</dbReference>
<gene>
    <name evidence="7" type="ORF">CTZ24_09055</name>
    <name evidence="6" type="ORF">Q3404_06060</name>
</gene>
<evidence type="ECO:0000313" key="9">
    <source>
        <dbReference type="Proteomes" id="UP001171299"/>
    </source>
</evidence>
<reference evidence="6" key="3">
    <citation type="submission" date="2023-07" db="EMBL/GenBank/DDBJ databases">
        <title>The extreme plant-growth-promoting properties of Pantoea phytobeneficialis PF55 revealed by functional and genomic analysis.</title>
        <authorList>
            <person name="Nascimento F.X."/>
            <person name="Marcio R.J."/>
        </authorList>
    </citation>
    <scope>NUCLEOTIDE SEQUENCE</scope>
    <source>
        <strain evidence="6">PF55</strain>
    </source>
</reference>
<reference evidence="7" key="2">
    <citation type="journal article" date="2020" name="Environ. Microbiol.">
        <title>The extreme plant-growth-promoting properties of Pantoea phytobeneficialis MSR2 revealed by functional and genomic analysis.</title>
        <authorList>
            <person name="Nascimento F.X."/>
            <person name="Hernandez A.G."/>
            <person name="Glick B.R."/>
            <person name="Rossi M.J."/>
        </authorList>
    </citation>
    <scope>NUCLEOTIDE SEQUENCE</scope>
    <source>
        <strain evidence="7">MSR2</strain>
    </source>
</reference>
<dbReference type="EMBL" id="JAUOOM010000004">
    <property type="protein sequence ID" value="MDO6406138.1"/>
    <property type="molecule type" value="Genomic_DNA"/>
</dbReference>
<evidence type="ECO:0000256" key="2">
    <source>
        <dbReference type="ARBA" id="ARBA00008467"/>
    </source>
</evidence>
<dbReference type="PROSITE" id="PS52004">
    <property type="entry name" value="KS3_2"/>
    <property type="match status" value="2"/>
</dbReference>
<dbReference type="InterPro" id="IPR014031">
    <property type="entry name" value="Ketoacyl_synth_C"/>
</dbReference>
<dbReference type="SUPFAM" id="SSF53901">
    <property type="entry name" value="Thiolase-like"/>
    <property type="match status" value="4"/>
</dbReference>
<comment type="pathway">
    <text evidence="1">Lipid metabolism; fatty acid biosynthesis.</text>
</comment>
<keyword evidence="3 4" id="KW-0808">Transferase</keyword>
<dbReference type="GO" id="GO:0004315">
    <property type="term" value="F:3-oxoacyl-[acyl-carrier-protein] synthase activity"/>
    <property type="evidence" value="ECO:0007669"/>
    <property type="project" value="InterPro"/>
</dbReference>
<dbReference type="InterPro" id="IPR020841">
    <property type="entry name" value="PKS_Beta-ketoAc_synthase_dom"/>
</dbReference>
<dbReference type="SMART" id="SM00825">
    <property type="entry name" value="PKS_KS"/>
    <property type="match status" value="1"/>
</dbReference>
<evidence type="ECO:0000256" key="4">
    <source>
        <dbReference type="RuleBase" id="RU003694"/>
    </source>
</evidence>
<dbReference type="CDD" id="cd00834">
    <property type="entry name" value="KAS_I_II"/>
    <property type="match status" value="1"/>
</dbReference>
<dbReference type="KEGG" id="ppho:CTZ24_09055"/>
<keyword evidence="9" id="KW-1185">Reference proteome</keyword>
<evidence type="ECO:0000313" key="8">
    <source>
        <dbReference type="Proteomes" id="UP000424872"/>
    </source>
</evidence>
<evidence type="ECO:0000259" key="5">
    <source>
        <dbReference type="PROSITE" id="PS52004"/>
    </source>
</evidence>
<name>A0AAP9H8X5_9GAMM</name>
<feature type="domain" description="Ketosynthase family 3 (KS3)" evidence="5">
    <location>
        <begin position="5"/>
        <end position="400"/>
    </location>
</feature>
<accession>A0AAP9H8X5</accession>
<proteinExistence type="inferred from homology"/>
<dbReference type="PROSITE" id="PS00606">
    <property type="entry name" value="KS3_1"/>
    <property type="match status" value="1"/>
</dbReference>
<dbReference type="InterPro" id="IPR000794">
    <property type="entry name" value="Beta-ketoacyl_synthase"/>
</dbReference>
<organism evidence="7 8">
    <name type="scientific">Pantoea phytobeneficialis</name>
    <dbReference type="NCBI Taxonomy" id="2052056"/>
    <lineage>
        <taxon>Bacteria</taxon>
        <taxon>Pseudomonadati</taxon>
        <taxon>Pseudomonadota</taxon>
        <taxon>Gammaproteobacteria</taxon>
        <taxon>Enterobacterales</taxon>
        <taxon>Erwiniaceae</taxon>
        <taxon>Pantoea</taxon>
    </lineage>
</organism>
<reference evidence="8" key="1">
    <citation type="submission" date="2017-11" db="EMBL/GenBank/DDBJ databases">
        <title>Genome sequence of Pantoea sp. MSR2.</title>
        <authorList>
            <person name="Nascimento F.X."/>
        </authorList>
    </citation>
    <scope>NUCLEOTIDE SEQUENCE [LARGE SCALE GENOMIC DNA]</scope>
    <source>
        <strain evidence="8">MSR2</strain>
    </source>
</reference>
<protein>
    <submittedName>
        <fullName evidence="7">Beta-ketoacyl-ACP synthase</fullName>
    </submittedName>
    <submittedName>
        <fullName evidence="6">Beta-ketoacyl-[acyl-carrier-protein] synthase family protein</fullName>
    </submittedName>
</protein>
<evidence type="ECO:0000256" key="1">
    <source>
        <dbReference type="ARBA" id="ARBA00005194"/>
    </source>
</evidence>
<dbReference type="Pfam" id="PF00109">
    <property type="entry name" value="ketoacyl-synt"/>
    <property type="match status" value="2"/>
</dbReference>